<protein>
    <submittedName>
        <fullName evidence="7">S49 family peptidase</fullName>
    </submittedName>
</protein>
<proteinExistence type="inferred from homology"/>
<dbReference type="EMBL" id="JAHQXF010000002">
    <property type="protein sequence ID" value="MBV0924825.1"/>
    <property type="molecule type" value="Genomic_DNA"/>
</dbReference>
<evidence type="ECO:0000259" key="6">
    <source>
        <dbReference type="Pfam" id="PF01343"/>
    </source>
</evidence>
<dbReference type="Gene3D" id="3.90.226.10">
    <property type="entry name" value="2-enoyl-CoA Hydratase, Chain A, domain 1"/>
    <property type="match status" value="1"/>
</dbReference>
<name>A0A8J7Y4X8_9EURY</name>
<reference evidence="7 8" key="1">
    <citation type="submission" date="2021-06" db="EMBL/GenBank/DDBJ databases">
        <title>New haloarchaea isolates fom saline soil.</title>
        <authorList>
            <person name="Duran-Viseras A."/>
            <person name="Sanchez-Porro C.S."/>
            <person name="Ventosa A."/>
        </authorList>
    </citation>
    <scope>NUCLEOTIDE SEQUENCE [LARGE SCALE GENOMIC DNA]</scope>
    <source>
        <strain evidence="7 8">JCM 183640</strain>
    </source>
</reference>
<dbReference type="GO" id="GO:0006508">
    <property type="term" value="P:proteolysis"/>
    <property type="evidence" value="ECO:0007669"/>
    <property type="project" value="UniProtKB-KW"/>
</dbReference>
<sequence length="314" mass="32875">MSIKNNLSATTVAAYVVVVTAALVTGAVVGPVVWNAAATAEERPSVAVVTLRGPTNDANVNGVAEQLRAIRDNDSVEAVVLRVDSPGGPVDASEEFYLAVNRTASEMPVVAYVEGAAASGGYFGIVSADEIIVKPSSTVGSIGVIVQAPPSVIEQAGQQQEQFVRSGPDKAQIGIDRIRTEMESLQRAFVGTVMYHRGDALSLDRTEVANGRAYLGGRAVENGFADRIGDLDSAIERAASRAEGIEGDEYDVYVTEPQASSPTLLLGNASVRVEGGDGEVVGKPGDDGQFQRPVKYYAVWGVPETNASEVYVDG</sequence>
<gene>
    <name evidence="7" type="ORF">KTS45_11510</name>
</gene>
<evidence type="ECO:0000256" key="4">
    <source>
        <dbReference type="ARBA" id="ARBA00022825"/>
    </source>
</evidence>
<evidence type="ECO:0000256" key="1">
    <source>
        <dbReference type="ARBA" id="ARBA00008683"/>
    </source>
</evidence>
<dbReference type="Proteomes" id="UP000766550">
    <property type="component" value="Unassembled WGS sequence"/>
</dbReference>
<evidence type="ECO:0000313" key="7">
    <source>
        <dbReference type="EMBL" id="MBV0924825.1"/>
    </source>
</evidence>
<dbReference type="InterPro" id="IPR002142">
    <property type="entry name" value="Peptidase_S49"/>
</dbReference>
<feature type="transmembrane region" description="Helical" evidence="5">
    <location>
        <begin position="12"/>
        <end position="34"/>
    </location>
</feature>
<dbReference type="OrthoDB" id="27099at2157"/>
<keyword evidence="5" id="KW-0472">Membrane</keyword>
<dbReference type="InterPro" id="IPR047272">
    <property type="entry name" value="S49_SppA_C"/>
</dbReference>
<dbReference type="InterPro" id="IPR029045">
    <property type="entry name" value="ClpP/crotonase-like_dom_sf"/>
</dbReference>
<organism evidence="7 8">
    <name type="scientific">Haloarcula limicola</name>
    <dbReference type="NCBI Taxonomy" id="1429915"/>
    <lineage>
        <taxon>Archaea</taxon>
        <taxon>Methanobacteriati</taxon>
        <taxon>Methanobacteriota</taxon>
        <taxon>Stenosarchaea group</taxon>
        <taxon>Halobacteria</taxon>
        <taxon>Halobacteriales</taxon>
        <taxon>Haloarculaceae</taxon>
        <taxon>Haloarcula</taxon>
    </lineage>
</organism>
<dbReference type="GO" id="GO:0008236">
    <property type="term" value="F:serine-type peptidase activity"/>
    <property type="evidence" value="ECO:0007669"/>
    <property type="project" value="UniProtKB-KW"/>
</dbReference>
<comment type="similarity">
    <text evidence="1">Belongs to the peptidase S49 family.</text>
</comment>
<evidence type="ECO:0000256" key="5">
    <source>
        <dbReference type="SAM" id="Phobius"/>
    </source>
</evidence>
<keyword evidence="8" id="KW-1185">Reference proteome</keyword>
<keyword evidence="5" id="KW-1133">Transmembrane helix</keyword>
<dbReference type="PANTHER" id="PTHR42987">
    <property type="entry name" value="PEPTIDASE S49"/>
    <property type="match status" value="1"/>
</dbReference>
<comment type="caution">
    <text evidence="7">The sequence shown here is derived from an EMBL/GenBank/DDBJ whole genome shotgun (WGS) entry which is preliminary data.</text>
</comment>
<feature type="domain" description="Peptidase S49" evidence="6">
    <location>
        <begin position="103"/>
        <end position="242"/>
    </location>
</feature>
<dbReference type="SUPFAM" id="SSF52096">
    <property type="entry name" value="ClpP/crotonase"/>
    <property type="match status" value="1"/>
</dbReference>
<keyword evidence="2" id="KW-0645">Protease</keyword>
<evidence type="ECO:0000256" key="3">
    <source>
        <dbReference type="ARBA" id="ARBA00022801"/>
    </source>
</evidence>
<keyword evidence="3" id="KW-0378">Hydrolase</keyword>
<evidence type="ECO:0000313" key="8">
    <source>
        <dbReference type="Proteomes" id="UP000766550"/>
    </source>
</evidence>
<dbReference type="PANTHER" id="PTHR42987:SF4">
    <property type="entry name" value="PROTEASE SOHB-RELATED"/>
    <property type="match status" value="1"/>
</dbReference>
<dbReference type="CDD" id="cd07023">
    <property type="entry name" value="S49_Sppa_N_C"/>
    <property type="match status" value="1"/>
</dbReference>
<keyword evidence="5" id="KW-0812">Transmembrane</keyword>
<dbReference type="Pfam" id="PF01343">
    <property type="entry name" value="Peptidase_S49"/>
    <property type="match status" value="1"/>
</dbReference>
<keyword evidence="4" id="KW-0720">Serine protease</keyword>
<dbReference type="AlphaFoldDB" id="A0A8J7Y4X8"/>
<accession>A0A8J7Y4X8</accession>
<evidence type="ECO:0000256" key="2">
    <source>
        <dbReference type="ARBA" id="ARBA00022670"/>
    </source>
</evidence>